<keyword evidence="8" id="KW-0443">Lipid metabolism</keyword>
<keyword evidence="6 15" id="KW-0812">Transmembrane</keyword>
<comment type="caution">
    <text evidence="16">The sequence shown here is derived from an EMBL/GenBank/DDBJ whole genome shotgun (WGS) entry which is preliminary data.</text>
</comment>
<evidence type="ECO:0000256" key="9">
    <source>
        <dbReference type="ARBA" id="ARBA00023136"/>
    </source>
</evidence>
<organism evidence="16 17">
    <name type="scientific">Rotaria magnacalcarata</name>
    <dbReference type="NCBI Taxonomy" id="392030"/>
    <lineage>
        <taxon>Eukaryota</taxon>
        <taxon>Metazoa</taxon>
        <taxon>Spiralia</taxon>
        <taxon>Gnathifera</taxon>
        <taxon>Rotifera</taxon>
        <taxon>Eurotatoria</taxon>
        <taxon>Bdelloidea</taxon>
        <taxon>Philodinida</taxon>
        <taxon>Philodinidae</taxon>
        <taxon>Rotaria</taxon>
    </lineage>
</organism>
<keyword evidence="13" id="KW-0175">Coiled coil</keyword>
<dbReference type="GO" id="GO:0016020">
    <property type="term" value="C:membrane"/>
    <property type="evidence" value="ECO:0007669"/>
    <property type="project" value="UniProtKB-SubCell"/>
</dbReference>
<feature type="coiled-coil region" evidence="13">
    <location>
        <begin position="49"/>
        <end position="91"/>
    </location>
</feature>
<protein>
    <recommendedName>
        <fullName evidence="3">Glycerophosphocholine acyltransferase 1</fullName>
    </recommendedName>
</protein>
<sequence length="178" mass="21231">MTEGQISKEEISTSDDESRKESPDAMISGENLNEENLNEEEDLDFYDFLEVVSDKIDNIKNQIEKRREQPRQRLLRTIAELEEQKRILKSQLQHRIHIWSENFKQPNFIRTRDKISFSIGVANACFSPLVAGRWPHILPLVYTFQALFLITLRFFIYKRKSWHYFGILIRNTFFYALV</sequence>
<comment type="similarity">
    <text evidence="2">Belongs to the GPC1 family.</text>
</comment>
<evidence type="ECO:0000313" key="17">
    <source>
        <dbReference type="Proteomes" id="UP000681967"/>
    </source>
</evidence>
<proteinExistence type="inferred from homology"/>
<feature type="compositionally biased region" description="Basic and acidic residues" evidence="14">
    <location>
        <begin position="1"/>
        <end position="23"/>
    </location>
</feature>
<dbReference type="Proteomes" id="UP000681967">
    <property type="component" value="Unassembled WGS sequence"/>
</dbReference>
<evidence type="ECO:0000256" key="12">
    <source>
        <dbReference type="ARBA" id="ARBA00023315"/>
    </source>
</evidence>
<keyword evidence="9 15" id="KW-0472">Membrane</keyword>
<evidence type="ECO:0000256" key="2">
    <source>
        <dbReference type="ARBA" id="ARBA00006675"/>
    </source>
</evidence>
<keyword evidence="7 15" id="KW-1133">Transmembrane helix</keyword>
<evidence type="ECO:0000256" key="4">
    <source>
        <dbReference type="ARBA" id="ARBA00022516"/>
    </source>
</evidence>
<dbReference type="PANTHER" id="PTHR31201:SF1">
    <property type="entry name" value="GLYCEROPHOSPHOCHOLINE ACYLTRANSFERASE 1"/>
    <property type="match status" value="1"/>
</dbReference>
<evidence type="ECO:0000256" key="15">
    <source>
        <dbReference type="SAM" id="Phobius"/>
    </source>
</evidence>
<evidence type="ECO:0000256" key="13">
    <source>
        <dbReference type="SAM" id="Coils"/>
    </source>
</evidence>
<reference evidence="16" key="1">
    <citation type="submission" date="2021-02" db="EMBL/GenBank/DDBJ databases">
        <authorList>
            <person name="Nowell W R."/>
        </authorList>
    </citation>
    <scope>NUCLEOTIDE SEQUENCE</scope>
</reference>
<dbReference type="InterPro" id="IPR021261">
    <property type="entry name" value="GPCAT"/>
</dbReference>
<keyword evidence="5" id="KW-0808">Transferase</keyword>
<dbReference type="AlphaFoldDB" id="A0A8S2LNG3"/>
<evidence type="ECO:0000256" key="8">
    <source>
        <dbReference type="ARBA" id="ARBA00023098"/>
    </source>
</evidence>
<evidence type="ECO:0000256" key="1">
    <source>
        <dbReference type="ARBA" id="ARBA00004141"/>
    </source>
</evidence>
<name>A0A8S2LNG3_9BILA</name>
<keyword evidence="12" id="KW-0012">Acyltransferase</keyword>
<dbReference type="PANTHER" id="PTHR31201">
    <property type="entry name" value="OS01G0585100 PROTEIN"/>
    <property type="match status" value="1"/>
</dbReference>
<feature type="transmembrane region" description="Helical" evidence="15">
    <location>
        <begin position="137"/>
        <end position="156"/>
    </location>
</feature>
<gene>
    <name evidence="16" type="ORF">BYL167_LOCUS8891</name>
</gene>
<evidence type="ECO:0000256" key="3">
    <source>
        <dbReference type="ARBA" id="ARBA00019082"/>
    </source>
</evidence>
<keyword evidence="10" id="KW-0594">Phospholipid biosynthesis</keyword>
<feature type="region of interest" description="Disordered" evidence="14">
    <location>
        <begin position="1"/>
        <end position="36"/>
    </location>
</feature>
<dbReference type="GO" id="GO:0016746">
    <property type="term" value="F:acyltransferase activity"/>
    <property type="evidence" value="ECO:0007669"/>
    <property type="project" value="UniProtKB-KW"/>
</dbReference>
<accession>A0A8S2LNG3</accession>
<dbReference type="Pfam" id="PF10998">
    <property type="entry name" value="DUF2838"/>
    <property type="match status" value="1"/>
</dbReference>
<evidence type="ECO:0000256" key="11">
    <source>
        <dbReference type="ARBA" id="ARBA00023264"/>
    </source>
</evidence>
<evidence type="ECO:0000313" key="16">
    <source>
        <dbReference type="EMBL" id="CAF3909249.1"/>
    </source>
</evidence>
<evidence type="ECO:0000256" key="10">
    <source>
        <dbReference type="ARBA" id="ARBA00023209"/>
    </source>
</evidence>
<evidence type="ECO:0000256" key="7">
    <source>
        <dbReference type="ARBA" id="ARBA00022989"/>
    </source>
</evidence>
<dbReference type="GO" id="GO:0006656">
    <property type="term" value="P:phosphatidylcholine biosynthetic process"/>
    <property type="evidence" value="ECO:0007669"/>
    <property type="project" value="TreeGrafter"/>
</dbReference>
<evidence type="ECO:0000256" key="14">
    <source>
        <dbReference type="SAM" id="MobiDB-lite"/>
    </source>
</evidence>
<dbReference type="EMBL" id="CAJOBH010002493">
    <property type="protein sequence ID" value="CAF3909249.1"/>
    <property type="molecule type" value="Genomic_DNA"/>
</dbReference>
<comment type="subcellular location">
    <subcellularLocation>
        <location evidence="1">Membrane</location>
        <topology evidence="1">Multi-pass membrane protein</topology>
    </subcellularLocation>
</comment>
<evidence type="ECO:0000256" key="5">
    <source>
        <dbReference type="ARBA" id="ARBA00022679"/>
    </source>
</evidence>
<keyword evidence="4" id="KW-0444">Lipid biosynthesis</keyword>
<evidence type="ECO:0000256" key="6">
    <source>
        <dbReference type="ARBA" id="ARBA00022692"/>
    </source>
</evidence>
<keyword evidence="11" id="KW-1208">Phospholipid metabolism</keyword>